<evidence type="ECO:0000313" key="2">
    <source>
        <dbReference type="RefSeq" id="XP_052129180.1"/>
    </source>
</evidence>
<dbReference type="KEGG" id="foc:113215247"/>
<organism evidence="1 3">
    <name type="scientific">Frankliniella occidentalis</name>
    <name type="common">Western flower thrips</name>
    <name type="synonym">Euthrips occidentalis</name>
    <dbReference type="NCBI Taxonomy" id="133901"/>
    <lineage>
        <taxon>Eukaryota</taxon>
        <taxon>Metazoa</taxon>
        <taxon>Ecdysozoa</taxon>
        <taxon>Arthropoda</taxon>
        <taxon>Hexapoda</taxon>
        <taxon>Insecta</taxon>
        <taxon>Pterygota</taxon>
        <taxon>Neoptera</taxon>
        <taxon>Paraneoptera</taxon>
        <taxon>Thysanoptera</taxon>
        <taxon>Terebrantia</taxon>
        <taxon>Thripoidea</taxon>
        <taxon>Thripidae</taxon>
        <taxon>Frankliniella</taxon>
    </lineage>
</organism>
<keyword evidence="1" id="KW-1185">Reference proteome</keyword>
<dbReference type="AlphaFoldDB" id="A0A9C6X4U7"/>
<evidence type="ECO:0000313" key="1">
    <source>
        <dbReference type="Proteomes" id="UP000504606"/>
    </source>
</evidence>
<evidence type="ECO:0000313" key="3">
    <source>
        <dbReference type="RefSeq" id="XP_052129181.1"/>
    </source>
</evidence>
<accession>A0A9C6X4U7</accession>
<dbReference type="Proteomes" id="UP000504606">
    <property type="component" value="Unplaced"/>
</dbReference>
<name>A0A9C6X4U7_FRAOC</name>
<gene>
    <name evidence="2 3" type="primary">LOC113215247</name>
</gene>
<protein>
    <submittedName>
        <fullName evidence="2 3">Uncharacterized protein LOC113215247 isoform X1</fullName>
    </submittedName>
</protein>
<dbReference type="RefSeq" id="XP_052129181.1">
    <property type="nucleotide sequence ID" value="XM_052273221.1"/>
</dbReference>
<sequence length="202" mass="22805">MLTRPSVLSIPDENSLLAVDNVENPQHQDTLVMHLADSLIRRLRSRGGVTCVSCKSDLFSHMAGKVNSLALQMRSGLLSELPSDKLLSFVKKAWEEFEQSWLSRLHEADTFQKLDLGPAAETDRIRVLNTKPVRTNVPEVAYELQELAPYLPGHPHALINQRRQRHRSHRKGWVRWASCPWWSPPPFRPLGTGTVAQGVSCS</sequence>
<dbReference type="GeneID" id="113215247"/>
<dbReference type="RefSeq" id="XP_052129180.1">
    <property type="nucleotide sequence ID" value="XM_052273220.1"/>
</dbReference>
<reference evidence="2 3" key="1">
    <citation type="submission" date="2025-04" db="UniProtKB">
        <authorList>
            <consortium name="RefSeq"/>
        </authorList>
    </citation>
    <scope>IDENTIFICATION</scope>
    <source>
        <tissue evidence="2 3">Whole organism</tissue>
    </source>
</reference>
<proteinExistence type="predicted"/>